<evidence type="ECO:0000256" key="1">
    <source>
        <dbReference type="ARBA" id="ARBA00005336"/>
    </source>
</evidence>
<dbReference type="Gene3D" id="2.60.40.10">
    <property type="entry name" value="Immunoglobulins"/>
    <property type="match status" value="1"/>
</dbReference>
<proteinExistence type="inferred from homology"/>
<dbReference type="InterPro" id="IPR036962">
    <property type="entry name" value="Glyco_hydro_3_N_sf"/>
</dbReference>
<dbReference type="Pfam" id="PF14310">
    <property type="entry name" value="Fn3-like"/>
    <property type="match status" value="1"/>
</dbReference>
<feature type="chain" id="PRO_5045055285" evidence="3">
    <location>
        <begin position="26"/>
        <end position="740"/>
    </location>
</feature>
<dbReference type="InterPro" id="IPR001764">
    <property type="entry name" value="Glyco_hydro_3_N"/>
</dbReference>
<dbReference type="InterPro" id="IPR002772">
    <property type="entry name" value="Glyco_hydro_3_C"/>
</dbReference>
<accession>A0ABT8Y9R2</accession>
<evidence type="ECO:0000256" key="2">
    <source>
        <dbReference type="ARBA" id="ARBA00022801"/>
    </source>
</evidence>
<dbReference type="Pfam" id="PF01915">
    <property type="entry name" value="Glyco_hydro_3_C"/>
    <property type="match status" value="1"/>
</dbReference>
<comment type="caution">
    <text evidence="5">The sequence shown here is derived from an EMBL/GenBank/DDBJ whole genome shotgun (WGS) entry which is preliminary data.</text>
</comment>
<evidence type="ECO:0000256" key="3">
    <source>
        <dbReference type="SAM" id="SignalP"/>
    </source>
</evidence>
<dbReference type="InterPro" id="IPR050288">
    <property type="entry name" value="Cellulose_deg_GH3"/>
</dbReference>
<keyword evidence="3" id="KW-0732">Signal</keyword>
<dbReference type="RefSeq" id="WP_303542158.1">
    <property type="nucleotide sequence ID" value="NZ_JAUOTP010000004.1"/>
</dbReference>
<dbReference type="InterPro" id="IPR017853">
    <property type="entry name" value="GH"/>
</dbReference>
<feature type="signal peptide" evidence="3">
    <location>
        <begin position="1"/>
        <end position="25"/>
    </location>
</feature>
<feature type="domain" description="Fibronectin type III-like" evidence="4">
    <location>
        <begin position="655"/>
        <end position="722"/>
    </location>
</feature>
<gene>
    <name evidence="5" type="ORF">Q4F19_10030</name>
</gene>
<dbReference type="InterPro" id="IPR013783">
    <property type="entry name" value="Ig-like_fold"/>
</dbReference>
<keyword evidence="2" id="KW-0378">Hydrolase</keyword>
<evidence type="ECO:0000259" key="4">
    <source>
        <dbReference type="SMART" id="SM01217"/>
    </source>
</evidence>
<name>A0ABT8Y9R2_9SPHN</name>
<keyword evidence="6" id="KW-1185">Reference proteome</keyword>
<dbReference type="SUPFAM" id="SSF52279">
    <property type="entry name" value="Beta-D-glucan exohydrolase, C-terminal domain"/>
    <property type="match status" value="1"/>
</dbReference>
<evidence type="ECO:0000313" key="5">
    <source>
        <dbReference type="EMBL" id="MDO6414717.1"/>
    </source>
</evidence>
<dbReference type="Proteomes" id="UP001169764">
    <property type="component" value="Unassembled WGS sequence"/>
</dbReference>
<dbReference type="PANTHER" id="PTHR42715:SF10">
    <property type="entry name" value="BETA-GLUCOSIDASE"/>
    <property type="match status" value="1"/>
</dbReference>
<dbReference type="InterPro" id="IPR036881">
    <property type="entry name" value="Glyco_hydro_3_C_sf"/>
</dbReference>
<dbReference type="InterPro" id="IPR026891">
    <property type="entry name" value="Fn3-like"/>
</dbReference>
<organism evidence="5 6">
    <name type="scientific">Sphingomonas natans</name>
    <dbReference type="NCBI Taxonomy" id="3063330"/>
    <lineage>
        <taxon>Bacteria</taxon>
        <taxon>Pseudomonadati</taxon>
        <taxon>Pseudomonadota</taxon>
        <taxon>Alphaproteobacteria</taxon>
        <taxon>Sphingomonadales</taxon>
        <taxon>Sphingomonadaceae</taxon>
        <taxon>Sphingomonas</taxon>
    </lineage>
</organism>
<comment type="similarity">
    <text evidence="1">Belongs to the glycosyl hydrolase 3 family.</text>
</comment>
<dbReference type="PRINTS" id="PR00133">
    <property type="entry name" value="GLHYDRLASE3"/>
</dbReference>
<dbReference type="EMBL" id="JAUOTP010000004">
    <property type="protein sequence ID" value="MDO6414717.1"/>
    <property type="molecule type" value="Genomic_DNA"/>
</dbReference>
<protein>
    <submittedName>
        <fullName evidence="5">Beta-glucosidase</fullName>
    </submittedName>
</protein>
<dbReference type="SUPFAM" id="SSF51445">
    <property type="entry name" value="(Trans)glycosidases"/>
    <property type="match status" value="1"/>
</dbReference>
<dbReference type="SMART" id="SM01217">
    <property type="entry name" value="Fn3_like"/>
    <property type="match status" value="1"/>
</dbReference>
<dbReference type="PANTHER" id="PTHR42715">
    <property type="entry name" value="BETA-GLUCOSIDASE"/>
    <property type="match status" value="1"/>
</dbReference>
<reference evidence="5" key="1">
    <citation type="submission" date="2023-07" db="EMBL/GenBank/DDBJ databases">
        <authorList>
            <person name="Kim M."/>
        </authorList>
    </citation>
    <scope>NUCLEOTIDE SEQUENCE</scope>
    <source>
        <strain evidence="5">BIUV-7</strain>
    </source>
</reference>
<dbReference type="Gene3D" id="3.20.20.300">
    <property type="entry name" value="Glycoside hydrolase, family 3, N-terminal domain"/>
    <property type="match status" value="1"/>
</dbReference>
<dbReference type="Pfam" id="PF00933">
    <property type="entry name" value="Glyco_hydro_3"/>
    <property type="match status" value="1"/>
</dbReference>
<dbReference type="Gene3D" id="3.40.50.1700">
    <property type="entry name" value="Glycoside hydrolase family 3 C-terminal domain"/>
    <property type="match status" value="1"/>
</dbReference>
<evidence type="ECO:0000313" key="6">
    <source>
        <dbReference type="Proteomes" id="UP001169764"/>
    </source>
</evidence>
<sequence>MMAKTARVRATIMLAMTALTGVATAAAPPARPWMNKSLSSKQRADLLNARLTLDERISLVHGIAAVPIKGRTVPPGIPLAAGFVPGVARLGIPALYETDASLGVTNPMRFRGADGATALPSGLALAATFNPDLAYAGGKMIGAEARAKGFNVLLAGGVNLTRDPRSGRNFEYLGEDPLLAGTLAGASIRGVQSNHIISTIKHFALNDQETLRHVVNERIEEGAFRESDLLAFEIGIERGQPGSVMCAYNLVGGAQACGNDFLLNRVLKEDWSYPGWVMSDWGAVYATDFAIKGLDQQSGEQIDKQVWFGAPLKAAVQAGTVPAARLRDMTGRILHSMIATGLMDDPLPAQRRPIDYAGNRKVAEEVERQGIVLLRNREGALPLAASAKTILVIGQYADRGMMSGGGSSQVFPPDVTAKQIIELGTGGVTEMAAWRRMVLQGPSPYDSIRARAGGATVSFDDGQYIGAATARAKKADIVIVFASKWMAEGADAPDLTLPNGQDALISAVAAVNPKTIVVLETGGPVVMPWLNQTAGVLEAWYGGAGGGDAVADVLFGRVVPSGRLPMTFPRSAQQLPRMDIAGMSAAPGAHVDADHDEGADVGYRYIAKTGHDPLFPFGFGLSYTQFTYSSLSIQGGRTMSVSFDVANVGDRAGMDVPQAYLTQAGGRKLKRLIGFQKVSLAPGEKKRVTMTVDNRLLANFDTAAHRWSVPAGDYRVAVGASSGDATLEERTTMEAASIQP</sequence>